<sequence>MPSVLRTLRNFYRVGWREYFHQIMTIGDSKSGRFVGMDQFGNRYFENTNAREEVPGRHRWVDYAQFYADASQIPPEWHSWLQHIRLAPPTEDAVVKAVTPPWQKPWHENVSGTRGAYKSYNTVLPKINAWEPKTAPRA</sequence>
<keyword evidence="2" id="KW-0249">Electron transport</keyword>
<reference evidence="3 4" key="1">
    <citation type="journal article" date="2015" name="Fungal Genet. Biol.">
        <title>Evolution of novel wood decay mechanisms in Agaricales revealed by the genome sequences of Fistulina hepatica and Cylindrobasidium torrendii.</title>
        <authorList>
            <person name="Floudas D."/>
            <person name="Held B.W."/>
            <person name="Riley R."/>
            <person name="Nagy L.G."/>
            <person name="Koehler G."/>
            <person name="Ransdell A.S."/>
            <person name="Younus H."/>
            <person name="Chow J."/>
            <person name="Chiniquy J."/>
            <person name="Lipzen A."/>
            <person name="Tritt A."/>
            <person name="Sun H."/>
            <person name="Haridas S."/>
            <person name="LaButti K."/>
            <person name="Ohm R.A."/>
            <person name="Kues U."/>
            <person name="Blanchette R.A."/>
            <person name="Grigoriev I.V."/>
            <person name="Minto R.E."/>
            <person name="Hibbett D.S."/>
        </authorList>
    </citation>
    <scope>NUCLEOTIDE SEQUENCE [LARGE SCALE GENOMIC DNA]</scope>
    <source>
        <strain evidence="3 4">ATCC 64428</strain>
    </source>
</reference>
<dbReference type="GO" id="GO:0005743">
    <property type="term" value="C:mitochondrial inner membrane"/>
    <property type="evidence" value="ECO:0007669"/>
    <property type="project" value="UniProtKB-SubCell"/>
</dbReference>
<gene>
    <name evidence="3" type="ORF">FISHEDRAFT_48375</name>
</gene>
<dbReference type="OrthoDB" id="274641at2759"/>
<proteinExistence type="inferred from homology"/>
<dbReference type="InterPro" id="IPR007763">
    <property type="entry name" value="NDUFA12"/>
</dbReference>
<name>A0A0D7A4I3_9AGAR</name>
<comment type="function">
    <text evidence="2">Accessory subunit of the mitochondrial membrane respiratory chain NADH dehydrogenase (Complex I), that is believed not to be involved in catalysis. Complex I functions in the transfer of electrons from NADH to the respiratory chain. The immediate electron acceptor for the enzyme is believed to be ubiquinone.</text>
</comment>
<dbReference type="GO" id="GO:0006979">
    <property type="term" value="P:response to oxidative stress"/>
    <property type="evidence" value="ECO:0007669"/>
    <property type="project" value="TreeGrafter"/>
</dbReference>
<evidence type="ECO:0000256" key="2">
    <source>
        <dbReference type="RuleBase" id="RU363103"/>
    </source>
</evidence>
<comment type="subcellular location">
    <subcellularLocation>
        <location evidence="2">Mitochondrion inner membrane</location>
        <topology evidence="2">Peripheral membrane protein</topology>
        <orientation evidence="2">Matrix side</orientation>
    </subcellularLocation>
</comment>
<keyword evidence="2" id="KW-0999">Mitochondrion inner membrane</keyword>
<dbReference type="EMBL" id="KN882045">
    <property type="protein sequence ID" value="KIY45917.1"/>
    <property type="molecule type" value="Genomic_DNA"/>
</dbReference>
<dbReference type="Pfam" id="PF05071">
    <property type="entry name" value="NDUFA12"/>
    <property type="match status" value="1"/>
</dbReference>
<evidence type="ECO:0000313" key="4">
    <source>
        <dbReference type="Proteomes" id="UP000054144"/>
    </source>
</evidence>
<keyword evidence="2" id="KW-0679">Respiratory chain</keyword>
<protein>
    <recommendedName>
        <fullName evidence="2">NADH dehydrogenase [ubiquinone] 1 alpha subcomplex subunit</fullName>
    </recommendedName>
</protein>
<evidence type="ECO:0000256" key="1">
    <source>
        <dbReference type="ARBA" id="ARBA00007355"/>
    </source>
</evidence>
<keyword evidence="2" id="KW-0496">Mitochondrion</keyword>
<dbReference type="GO" id="GO:0045271">
    <property type="term" value="C:respiratory chain complex I"/>
    <property type="evidence" value="ECO:0007669"/>
    <property type="project" value="InterPro"/>
</dbReference>
<keyword evidence="4" id="KW-1185">Reference proteome</keyword>
<dbReference type="AlphaFoldDB" id="A0A0D7A4I3"/>
<evidence type="ECO:0000313" key="3">
    <source>
        <dbReference type="EMBL" id="KIY45917.1"/>
    </source>
</evidence>
<dbReference type="PANTHER" id="PTHR12910">
    <property type="entry name" value="NADH-UBIQUINONE OXIDOREDUCTASE SUBUNIT B17.2"/>
    <property type="match status" value="1"/>
</dbReference>
<organism evidence="3 4">
    <name type="scientific">Fistulina hepatica ATCC 64428</name>
    <dbReference type="NCBI Taxonomy" id="1128425"/>
    <lineage>
        <taxon>Eukaryota</taxon>
        <taxon>Fungi</taxon>
        <taxon>Dikarya</taxon>
        <taxon>Basidiomycota</taxon>
        <taxon>Agaricomycotina</taxon>
        <taxon>Agaricomycetes</taxon>
        <taxon>Agaricomycetidae</taxon>
        <taxon>Agaricales</taxon>
        <taxon>Fistulinaceae</taxon>
        <taxon>Fistulina</taxon>
    </lineage>
</organism>
<keyword evidence="2" id="KW-0472">Membrane</keyword>
<dbReference type="Proteomes" id="UP000054144">
    <property type="component" value="Unassembled WGS sequence"/>
</dbReference>
<comment type="similarity">
    <text evidence="1 2">Belongs to the complex I NDUFA12 subunit family.</text>
</comment>
<dbReference type="PANTHER" id="PTHR12910:SF2">
    <property type="entry name" value="NADH DEHYDROGENASE [UBIQUINONE] 1 ALPHA SUBCOMPLEX SUBUNIT 12"/>
    <property type="match status" value="1"/>
</dbReference>
<accession>A0A0D7A4I3</accession>
<keyword evidence="2" id="KW-0813">Transport</keyword>